<dbReference type="Gene3D" id="3.40.50.720">
    <property type="entry name" value="NAD(P)-binding Rossmann-like Domain"/>
    <property type="match status" value="1"/>
</dbReference>
<organism evidence="1 2">
    <name type="scientific">Rhinocladiella mackenziei CBS 650.93</name>
    <dbReference type="NCBI Taxonomy" id="1442369"/>
    <lineage>
        <taxon>Eukaryota</taxon>
        <taxon>Fungi</taxon>
        <taxon>Dikarya</taxon>
        <taxon>Ascomycota</taxon>
        <taxon>Pezizomycotina</taxon>
        <taxon>Eurotiomycetes</taxon>
        <taxon>Chaetothyriomycetidae</taxon>
        <taxon>Chaetothyriales</taxon>
        <taxon>Herpotrichiellaceae</taxon>
        <taxon>Rhinocladiella</taxon>
    </lineage>
</organism>
<gene>
    <name evidence="1" type="ORF">Z518_05984</name>
</gene>
<sequence>MTGPANSSFKLLSELFKGFSLLSDDLAMLKESWAYLLESEPNEIWEPSIPAFAKSRLWIATPPCSIDPFSSSQFQIDSMYHGAIPSFEHGYHLSKLLEVLLVRELVSRLNANKTSTSPPVTITIVNPGLCVSSLDRDSILILRIIGYILRYLLGRSPEVGARTLVYGACAGPDSHGEFMSDGQNQGVEQWIYSDMGKKVQKKLFEQTMKVLEARKQEIGKKVGLG</sequence>
<dbReference type="HOGENOM" id="CLU_1230499_0_0_1"/>
<evidence type="ECO:0000313" key="1">
    <source>
        <dbReference type="EMBL" id="KIX05112.1"/>
    </source>
</evidence>
<evidence type="ECO:0000313" key="2">
    <source>
        <dbReference type="Proteomes" id="UP000053617"/>
    </source>
</evidence>
<dbReference type="STRING" id="1442369.A0A0D2FSK6"/>
<dbReference type="RefSeq" id="XP_013272248.1">
    <property type="nucleotide sequence ID" value="XM_013416794.1"/>
</dbReference>
<dbReference type="VEuPathDB" id="FungiDB:Z518_05984"/>
<dbReference type="OrthoDB" id="542013at2759"/>
<reference evidence="1 2" key="1">
    <citation type="submission" date="2015-01" db="EMBL/GenBank/DDBJ databases">
        <title>The Genome Sequence of Rhinocladiella mackenzie CBS 650.93.</title>
        <authorList>
            <consortium name="The Broad Institute Genomics Platform"/>
            <person name="Cuomo C."/>
            <person name="de Hoog S."/>
            <person name="Gorbushina A."/>
            <person name="Stielow B."/>
            <person name="Teixiera M."/>
            <person name="Abouelleil A."/>
            <person name="Chapman S.B."/>
            <person name="Priest M."/>
            <person name="Young S.K."/>
            <person name="Wortman J."/>
            <person name="Nusbaum C."/>
            <person name="Birren B."/>
        </authorList>
    </citation>
    <scope>NUCLEOTIDE SEQUENCE [LARGE SCALE GENOMIC DNA]</scope>
    <source>
        <strain evidence="1 2">CBS 650.93</strain>
    </source>
</reference>
<dbReference type="Proteomes" id="UP000053617">
    <property type="component" value="Unassembled WGS sequence"/>
</dbReference>
<proteinExistence type="predicted"/>
<dbReference type="GeneID" id="25294055"/>
<dbReference type="EMBL" id="KN847478">
    <property type="protein sequence ID" value="KIX05112.1"/>
    <property type="molecule type" value="Genomic_DNA"/>
</dbReference>
<protein>
    <submittedName>
        <fullName evidence="1">Uncharacterized protein</fullName>
    </submittedName>
</protein>
<accession>A0A0D2FSK6</accession>
<name>A0A0D2FSK6_9EURO</name>
<keyword evidence="2" id="KW-1185">Reference proteome</keyword>
<dbReference type="AlphaFoldDB" id="A0A0D2FSK6"/>